<feature type="transmembrane region" description="Helical" evidence="1">
    <location>
        <begin position="47"/>
        <end position="67"/>
    </location>
</feature>
<dbReference type="EMBL" id="PDUG01000004">
    <property type="protein sequence ID" value="PIC37182.1"/>
    <property type="molecule type" value="Genomic_DNA"/>
</dbReference>
<gene>
    <name evidence="2" type="primary">Cnig_chr_IV.g15899</name>
    <name evidence="2" type="ORF">B9Z55_015899</name>
</gene>
<keyword evidence="1" id="KW-1133">Transmembrane helix</keyword>
<organism evidence="2 3">
    <name type="scientific">Caenorhabditis nigoni</name>
    <dbReference type="NCBI Taxonomy" id="1611254"/>
    <lineage>
        <taxon>Eukaryota</taxon>
        <taxon>Metazoa</taxon>
        <taxon>Ecdysozoa</taxon>
        <taxon>Nematoda</taxon>
        <taxon>Chromadorea</taxon>
        <taxon>Rhabditida</taxon>
        <taxon>Rhabditina</taxon>
        <taxon>Rhabditomorpha</taxon>
        <taxon>Rhabditoidea</taxon>
        <taxon>Rhabditidae</taxon>
        <taxon>Peloderinae</taxon>
        <taxon>Caenorhabditis</taxon>
    </lineage>
</organism>
<evidence type="ECO:0000313" key="2">
    <source>
        <dbReference type="EMBL" id="PIC37182.1"/>
    </source>
</evidence>
<accession>A0A2G5UC93</accession>
<dbReference type="AlphaFoldDB" id="A0A2G5UC93"/>
<comment type="caution">
    <text evidence="2">The sequence shown here is derived from an EMBL/GenBank/DDBJ whole genome shotgun (WGS) entry which is preliminary data.</text>
</comment>
<proteinExistence type="predicted"/>
<keyword evidence="1" id="KW-0812">Transmembrane</keyword>
<protein>
    <submittedName>
        <fullName evidence="2">Uncharacterized protein</fullName>
    </submittedName>
</protein>
<reference evidence="3" key="1">
    <citation type="submission" date="2017-10" db="EMBL/GenBank/DDBJ databases">
        <title>Rapid genome shrinkage in a self-fertile nematode reveals novel sperm competition proteins.</title>
        <authorList>
            <person name="Yin D."/>
            <person name="Schwarz E.M."/>
            <person name="Thomas C.G."/>
            <person name="Felde R.L."/>
            <person name="Korf I.F."/>
            <person name="Cutter A.D."/>
            <person name="Schartner C.M."/>
            <person name="Ralston E.J."/>
            <person name="Meyer B.J."/>
            <person name="Haag E.S."/>
        </authorList>
    </citation>
    <scope>NUCLEOTIDE SEQUENCE [LARGE SCALE GENOMIC DNA]</scope>
    <source>
        <strain evidence="3">JU1422</strain>
    </source>
</reference>
<evidence type="ECO:0000256" key="1">
    <source>
        <dbReference type="SAM" id="Phobius"/>
    </source>
</evidence>
<dbReference type="Proteomes" id="UP000230233">
    <property type="component" value="Chromosome IV"/>
</dbReference>
<keyword evidence="3" id="KW-1185">Reference proteome</keyword>
<evidence type="ECO:0000313" key="3">
    <source>
        <dbReference type="Proteomes" id="UP000230233"/>
    </source>
</evidence>
<name>A0A2G5UC93_9PELO</name>
<sequence>MGLQSWENEQISEEICIFGKFRITVVFSQDYCSFSFFSYLLRKIECIGVSFFVYLFWQKSVFFWFLIFRTAKKILGYCSCTFLYHLLNISNYNLPKYNF</sequence>
<keyword evidence="1" id="KW-0472">Membrane</keyword>